<sequence>MAGLDFKLLFLGILAISLGTTLWRAWTTWQAAGQLRQPPPGSVLVEGTTAPLGALRPATLSGNSCLWEAWSVEAWRAGSSMPNGRRGRWEVVESGASRDPFLLATPQGHRILVCPDPVDTRMLRARAWTGAALRPDGEPGLLAELTGGLLGRRYRYAERLVLPSQPLFALGIPAPAEPGDPPGLDGRLLPGAGGLLLGQEPPAEAAARAKRGVLRSLAMALVAQLFGLAVVLALVLGGPWVLFSAGVFGR</sequence>
<evidence type="ECO:0000313" key="3">
    <source>
        <dbReference type="Proteomes" id="UP000188879"/>
    </source>
</evidence>
<evidence type="ECO:0000313" key="2">
    <source>
        <dbReference type="EMBL" id="ONG56130.1"/>
    </source>
</evidence>
<name>A0A1V2H738_9PROT</name>
<keyword evidence="3" id="KW-1185">Reference proteome</keyword>
<evidence type="ECO:0000256" key="1">
    <source>
        <dbReference type="SAM" id="Phobius"/>
    </source>
</evidence>
<keyword evidence="1" id="KW-0472">Membrane</keyword>
<keyword evidence="1" id="KW-1133">Transmembrane helix</keyword>
<comment type="caution">
    <text evidence="2">The sequence shown here is derived from an EMBL/GenBank/DDBJ whole genome shotgun (WGS) entry which is preliminary data.</text>
</comment>
<evidence type="ECO:0008006" key="4">
    <source>
        <dbReference type="Google" id="ProtNLM"/>
    </source>
</evidence>
<dbReference type="AlphaFoldDB" id="A0A1V2H738"/>
<dbReference type="RefSeq" id="WP_076956616.1">
    <property type="nucleotide sequence ID" value="NZ_MLCO01000052.1"/>
</dbReference>
<proteinExistence type="predicted"/>
<dbReference type="Proteomes" id="UP000188879">
    <property type="component" value="Unassembled WGS sequence"/>
</dbReference>
<feature type="transmembrane region" description="Helical" evidence="1">
    <location>
        <begin position="217"/>
        <end position="243"/>
    </location>
</feature>
<reference evidence="2 3" key="1">
    <citation type="submission" date="2016-10" db="EMBL/GenBank/DDBJ databases">
        <title>Draft Genome sequence of Roseomonas sp. strain M3.</title>
        <authorList>
            <person name="Subhash Y."/>
            <person name="Lee S."/>
        </authorList>
    </citation>
    <scope>NUCLEOTIDE SEQUENCE [LARGE SCALE GENOMIC DNA]</scope>
    <source>
        <strain evidence="2 3">M3</strain>
    </source>
</reference>
<dbReference type="EMBL" id="MLCO01000052">
    <property type="protein sequence ID" value="ONG56130.1"/>
    <property type="molecule type" value="Genomic_DNA"/>
</dbReference>
<dbReference type="OrthoDB" id="7013907at2"/>
<keyword evidence="1" id="KW-0812">Transmembrane</keyword>
<gene>
    <name evidence="2" type="ORF">BKE38_06765</name>
</gene>
<organism evidence="2 3">
    <name type="scientific">Teichococcus deserti</name>
    <dbReference type="NCBI Taxonomy" id="1817963"/>
    <lineage>
        <taxon>Bacteria</taxon>
        <taxon>Pseudomonadati</taxon>
        <taxon>Pseudomonadota</taxon>
        <taxon>Alphaproteobacteria</taxon>
        <taxon>Acetobacterales</taxon>
        <taxon>Roseomonadaceae</taxon>
        <taxon>Roseomonas</taxon>
    </lineage>
</organism>
<accession>A0A1V2H738</accession>
<protein>
    <recommendedName>
        <fullName evidence="4">RING-type E3 ubiquitin transferase</fullName>
    </recommendedName>
</protein>